<dbReference type="EMBL" id="BSPK01000008">
    <property type="protein sequence ID" value="GLS62311.1"/>
    <property type="molecule type" value="Genomic_DNA"/>
</dbReference>
<proteinExistence type="predicted"/>
<evidence type="ECO:0000313" key="1">
    <source>
        <dbReference type="EMBL" id="GEP03727.1"/>
    </source>
</evidence>
<gene>
    <name evidence="2" type="ORF">GCM10007888_06920</name>
    <name evidence="1" type="ORF">MOX02_17650</name>
</gene>
<reference evidence="1 3" key="3">
    <citation type="submission" date="2019-07" db="EMBL/GenBank/DDBJ databases">
        <title>Whole genome shotgun sequence of Methylobacterium oxalidis NBRC 107715.</title>
        <authorList>
            <person name="Hosoyama A."/>
            <person name="Uohara A."/>
            <person name="Ohji S."/>
            <person name="Ichikawa N."/>
        </authorList>
    </citation>
    <scope>NUCLEOTIDE SEQUENCE [LARGE SCALE GENOMIC DNA]</scope>
    <source>
        <strain evidence="1 3">NBRC 107715</strain>
    </source>
</reference>
<name>A0A512J1C3_9HYPH</name>
<dbReference type="Proteomes" id="UP000321960">
    <property type="component" value="Unassembled WGS sequence"/>
</dbReference>
<dbReference type="AlphaFoldDB" id="A0A512J1C3"/>
<reference evidence="2" key="1">
    <citation type="journal article" date="2014" name="Int. J. Syst. Evol. Microbiol.">
        <title>Complete genome of a new Firmicutes species belonging to the dominant human colonic microbiota ('Ruminococcus bicirculans') reveals two chromosomes and a selective capacity to utilize plant glucans.</title>
        <authorList>
            <consortium name="NISC Comparative Sequencing Program"/>
            <person name="Wegmann U."/>
            <person name="Louis P."/>
            <person name="Goesmann A."/>
            <person name="Henrissat B."/>
            <person name="Duncan S.H."/>
            <person name="Flint H.J."/>
        </authorList>
    </citation>
    <scope>NUCLEOTIDE SEQUENCE</scope>
    <source>
        <strain evidence="2">NBRC 107715</strain>
    </source>
</reference>
<reference evidence="2" key="4">
    <citation type="submission" date="2023-01" db="EMBL/GenBank/DDBJ databases">
        <title>Draft genome sequence of Methylobacterium oxalidis strain NBRC 107715.</title>
        <authorList>
            <person name="Sun Q."/>
            <person name="Mori K."/>
        </authorList>
    </citation>
    <scope>NUCLEOTIDE SEQUENCE</scope>
    <source>
        <strain evidence="2">NBRC 107715</strain>
    </source>
</reference>
<comment type="caution">
    <text evidence="1">The sequence shown here is derived from an EMBL/GenBank/DDBJ whole genome shotgun (WGS) entry which is preliminary data.</text>
</comment>
<keyword evidence="4" id="KW-1185">Reference proteome</keyword>
<protein>
    <submittedName>
        <fullName evidence="1">Uncharacterized protein</fullName>
    </submittedName>
</protein>
<reference evidence="4" key="2">
    <citation type="journal article" date="2019" name="Int. J. Syst. Evol. Microbiol.">
        <title>The Global Catalogue of Microorganisms (GCM) 10K type strain sequencing project: providing services to taxonomists for standard genome sequencing and annotation.</title>
        <authorList>
            <consortium name="The Broad Institute Genomics Platform"/>
            <consortium name="The Broad Institute Genome Sequencing Center for Infectious Disease"/>
            <person name="Wu L."/>
            <person name="Ma J."/>
        </authorList>
    </citation>
    <scope>NUCLEOTIDE SEQUENCE [LARGE SCALE GENOMIC DNA]</scope>
    <source>
        <strain evidence="4">NBRC 107715</strain>
    </source>
</reference>
<sequence length="50" mass="5678">MHELLAQGRISATFACLLIVRLRLFRRLDVGAYVFTPEGGMQSVTVVRER</sequence>
<dbReference type="Proteomes" id="UP001156856">
    <property type="component" value="Unassembled WGS sequence"/>
</dbReference>
<organism evidence="1 3">
    <name type="scientific">Methylobacterium oxalidis</name>
    <dbReference type="NCBI Taxonomy" id="944322"/>
    <lineage>
        <taxon>Bacteria</taxon>
        <taxon>Pseudomonadati</taxon>
        <taxon>Pseudomonadota</taxon>
        <taxon>Alphaproteobacteria</taxon>
        <taxon>Hyphomicrobiales</taxon>
        <taxon>Methylobacteriaceae</taxon>
        <taxon>Methylobacterium</taxon>
    </lineage>
</organism>
<evidence type="ECO:0000313" key="4">
    <source>
        <dbReference type="Proteomes" id="UP001156856"/>
    </source>
</evidence>
<dbReference type="RefSeq" id="WP_210250374.1">
    <property type="nucleotide sequence ID" value="NZ_BJZU01000028.1"/>
</dbReference>
<accession>A0A512J1C3</accession>
<evidence type="ECO:0000313" key="3">
    <source>
        <dbReference type="Proteomes" id="UP000321960"/>
    </source>
</evidence>
<evidence type="ECO:0000313" key="2">
    <source>
        <dbReference type="EMBL" id="GLS62311.1"/>
    </source>
</evidence>
<dbReference type="EMBL" id="BJZU01000028">
    <property type="protein sequence ID" value="GEP03727.1"/>
    <property type="molecule type" value="Genomic_DNA"/>
</dbReference>